<dbReference type="InterPro" id="IPR042099">
    <property type="entry name" value="ANL_N_sf"/>
</dbReference>
<proteinExistence type="inferred from homology"/>
<evidence type="ECO:0000256" key="5">
    <source>
        <dbReference type="ARBA" id="ARBA00022840"/>
    </source>
</evidence>
<evidence type="ECO:0000313" key="11">
    <source>
        <dbReference type="EMBL" id="CAF3733961.1"/>
    </source>
</evidence>
<keyword evidence="8" id="KW-0472">Membrane</keyword>
<feature type="transmembrane region" description="Helical" evidence="8">
    <location>
        <begin position="6"/>
        <end position="27"/>
    </location>
</feature>
<dbReference type="InterPro" id="IPR020845">
    <property type="entry name" value="AMP-binding_CS"/>
</dbReference>
<dbReference type="GO" id="GO:0035336">
    <property type="term" value="P:long-chain fatty-acyl-CoA metabolic process"/>
    <property type="evidence" value="ECO:0007669"/>
    <property type="project" value="TreeGrafter"/>
</dbReference>
<evidence type="ECO:0000313" key="12">
    <source>
        <dbReference type="Proteomes" id="UP000677228"/>
    </source>
</evidence>
<keyword evidence="8" id="KW-1133">Transmembrane helix</keyword>
<dbReference type="EMBL" id="CAJOBA010005130">
    <property type="protein sequence ID" value="CAF3733961.1"/>
    <property type="molecule type" value="Genomic_DNA"/>
</dbReference>
<evidence type="ECO:0000256" key="4">
    <source>
        <dbReference type="ARBA" id="ARBA00022832"/>
    </source>
</evidence>
<evidence type="ECO:0000256" key="3">
    <source>
        <dbReference type="ARBA" id="ARBA00022741"/>
    </source>
</evidence>
<evidence type="ECO:0000256" key="2">
    <source>
        <dbReference type="ARBA" id="ARBA00022598"/>
    </source>
</evidence>
<keyword evidence="8" id="KW-0812">Transmembrane</keyword>
<keyword evidence="5" id="KW-0067">ATP-binding</keyword>
<accession>A0A8S2DK55</accession>
<keyword evidence="4" id="KW-0443">Lipid metabolism</keyword>
<dbReference type="EMBL" id="CAJNOK010005125">
    <property type="protein sequence ID" value="CAF0961107.1"/>
    <property type="molecule type" value="Genomic_DNA"/>
</dbReference>
<evidence type="ECO:0000313" key="10">
    <source>
        <dbReference type="EMBL" id="CAF0961107.1"/>
    </source>
</evidence>
<keyword evidence="2" id="KW-0436">Ligase</keyword>
<dbReference type="Pfam" id="PF00501">
    <property type="entry name" value="AMP-binding"/>
    <property type="match status" value="1"/>
</dbReference>
<dbReference type="EC" id="6.2.1.3" evidence="6"/>
<evidence type="ECO:0000256" key="7">
    <source>
        <dbReference type="ARBA" id="ARBA00036813"/>
    </source>
</evidence>
<organism evidence="10 12">
    <name type="scientific">Didymodactylos carnosus</name>
    <dbReference type="NCBI Taxonomy" id="1234261"/>
    <lineage>
        <taxon>Eukaryota</taxon>
        <taxon>Metazoa</taxon>
        <taxon>Spiralia</taxon>
        <taxon>Gnathifera</taxon>
        <taxon>Rotifera</taxon>
        <taxon>Eurotatoria</taxon>
        <taxon>Bdelloidea</taxon>
        <taxon>Philodinida</taxon>
        <taxon>Philodinidae</taxon>
        <taxon>Didymodactylos</taxon>
    </lineage>
</organism>
<dbReference type="Proteomes" id="UP000682733">
    <property type="component" value="Unassembled WGS sequence"/>
</dbReference>
<feature type="domain" description="AMP-dependent synthetase/ligase" evidence="9">
    <location>
        <begin position="115"/>
        <end position="536"/>
    </location>
</feature>
<dbReference type="GO" id="GO:0005524">
    <property type="term" value="F:ATP binding"/>
    <property type="evidence" value="ECO:0007669"/>
    <property type="project" value="UniProtKB-KW"/>
</dbReference>
<sequence>MKTTLVYSLSTLLFAILILLLWNYAIITVGRDGDKTILQNRQRAKLVHENDPNSPYRALEVLDELKSTPEEAVQTLADIPDLAVQRYGERETMGVRETIDVEDETQPNGKIFKKFILGEYKFTTYTILHERILAIGRGLLTLGAQPVKDKILIFSETRSEWLLTAFAAFRHGLTVVTLYSTLGDDAVRHGISESEVEIIVTSNDLIPKLENILKMTPKVRHVIFFPGHTKTSQANPKNNDNLKYYRLQELEDKGRQTQIGNHELLKKRPTKDDIAVIMYTSGSTGTPKGVLLTHENVLAAMTGQKERVFPMVDLKNDIYIAYLPLAHILELSCELLIYYSGLKCGYSSPQTLTDQSTGIKRGQKGDLQVLRPHLMSVVPAILDRIHKAVNIKINQANFIQRYLFHLSYNIKVKRLEHGLQSSYLDRFIFHRFNQLILGGRMKNILCGGALLSEETQRFIETALSVTLFQGYGLTETCAAGTIADRYDISIGRTGYPLISTELRLQNWDEGQYRNTDRPNPRGEIILGGKMVSVGYYGDAVEKTDHDNFRIINGTRYFATGDIGEVYPDGTVKIIGMCNFSQL</sequence>
<dbReference type="PANTHER" id="PTHR43272">
    <property type="entry name" value="LONG-CHAIN-FATTY-ACID--COA LIGASE"/>
    <property type="match status" value="1"/>
</dbReference>
<dbReference type="GO" id="GO:0005811">
    <property type="term" value="C:lipid droplet"/>
    <property type="evidence" value="ECO:0007669"/>
    <property type="project" value="TreeGrafter"/>
</dbReference>
<dbReference type="Proteomes" id="UP000677228">
    <property type="component" value="Unassembled WGS sequence"/>
</dbReference>
<protein>
    <recommendedName>
        <fullName evidence="6">long-chain-fatty-acid--CoA ligase</fullName>
        <ecNumber evidence="6">6.2.1.3</ecNumber>
    </recommendedName>
</protein>
<keyword evidence="4" id="KW-0276">Fatty acid metabolism</keyword>
<dbReference type="InterPro" id="IPR000873">
    <property type="entry name" value="AMP-dep_synth/lig_dom"/>
</dbReference>
<evidence type="ECO:0000256" key="1">
    <source>
        <dbReference type="ARBA" id="ARBA00006432"/>
    </source>
</evidence>
<comment type="caution">
    <text evidence="10">The sequence shown here is derived from an EMBL/GenBank/DDBJ whole genome shotgun (WGS) entry which is preliminary data.</text>
</comment>
<evidence type="ECO:0000256" key="6">
    <source>
        <dbReference type="ARBA" id="ARBA00026121"/>
    </source>
</evidence>
<keyword evidence="3" id="KW-0547">Nucleotide-binding</keyword>
<gene>
    <name evidence="10" type="ORF">OVA965_LOCUS12641</name>
    <name evidence="11" type="ORF">TMI583_LOCUS12645</name>
</gene>
<dbReference type="PROSITE" id="PS00455">
    <property type="entry name" value="AMP_BINDING"/>
    <property type="match status" value="1"/>
</dbReference>
<dbReference type="PANTHER" id="PTHR43272:SF83">
    <property type="entry name" value="ACYL-COA SYNTHETASE LONG-CHAIN, ISOFORM J"/>
    <property type="match status" value="1"/>
</dbReference>
<dbReference type="GO" id="GO:0005783">
    <property type="term" value="C:endoplasmic reticulum"/>
    <property type="evidence" value="ECO:0007669"/>
    <property type="project" value="TreeGrafter"/>
</dbReference>
<comment type="catalytic activity">
    <reaction evidence="7">
        <text>a long-chain fatty acid + ATP + CoA = a long-chain fatty acyl-CoA + AMP + diphosphate</text>
        <dbReference type="Rhea" id="RHEA:15421"/>
        <dbReference type="ChEBI" id="CHEBI:30616"/>
        <dbReference type="ChEBI" id="CHEBI:33019"/>
        <dbReference type="ChEBI" id="CHEBI:57287"/>
        <dbReference type="ChEBI" id="CHEBI:57560"/>
        <dbReference type="ChEBI" id="CHEBI:83139"/>
        <dbReference type="ChEBI" id="CHEBI:456215"/>
        <dbReference type="EC" id="6.2.1.3"/>
    </reaction>
</comment>
<name>A0A8S2DK55_9BILA</name>
<evidence type="ECO:0000259" key="9">
    <source>
        <dbReference type="Pfam" id="PF00501"/>
    </source>
</evidence>
<dbReference type="GO" id="GO:0005886">
    <property type="term" value="C:plasma membrane"/>
    <property type="evidence" value="ECO:0007669"/>
    <property type="project" value="TreeGrafter"/>
</dbReference>
<comment type="similarity">
    <text evidence="1">Belongs to the ATP-dependent AMP-binding enzyme family.</text>
</comment>
<evidence type="ECO:0000256" key="8">
    <source>
        <dbReference type="SAM" id="Phobius"/>
    </source>
</evidence>
<dbReference type="Gene3D" id="3.40.50.12780">
    <property type="entry name" value="N-terminal domain of ligase-like"/>
    <property type="match status" value="1"/>
</dbReference>
<dbReference type="SUPFAM" id="SSF56801">
    <property type="entry name" value="Acetyl-CoA synthetase-like"/>
    <property type="match status" value="1"/>
</dbReference>
<dbReference type="GO" id="GO:0030182">
    <property type="term" value="P:neuron differentiation"/>
    <property type="evidence" value="ECO:0007669"/>
    <property type="project" value="TreeGrafter"/>
</dbReference>
<dbReference type="AlphaFoldDB" id="A0A8S2DK55"/>
<reference evidence="10" key="1">
    <citation type="submission" date="2021-02" db="EMBL/GenBank/DDBJ databases">
        <authorList>
            <person name="Nowell W R."/>
        </authorList>
    </citation>
    <scope>NUCLEOTIDE SEQUENCE</scope>
</reference>
<dbReference type="GO" id="GO:0004467">
    <property type="term" value="F:long-chain fatty acid-CoA ligase activity"/>
    <property type="evidence" value="ECO:0007669"/>
    <property type="project" value="UniProtKB-EC"/>
</dbReference>